<feature type="region of interest" description="Disordered" evidence="4">
    <location>
        <begin position="1"/>
        <end position="23"/>
    </location>
</feature>
<dbReference type="Gene3D" id="3.40.50.970">
    <property type="match status" value="1"/>
</dbReference>
<reference evidence="6 7" key="1">
    <citation type="journal article" date="2019" name="Int. J. Syst. Evol. Microbiol.">
        <title>The Global Catalogue of Microorganisms (GCM) 10K type strain sequencing project: providing services to taxonomists for standard genome sequencing and annotation.</title>
        <authorList>
            <consortium name="The Broad Institute Genomics Platform"/>
            <consortium name="The Broad Institute Genome Sequencing Center for Infectious Disease"/>
            <person name="Wu L."/>
            <person name="Ma J."/>
        </authorList>
    </citation>
    <scope>NUCLEOTIDE SEQUENCE [LARGE SCALE GENOMIC DNA]</scope>
    <source>
        <strain evidence="6 7">JCM 15933</strain>
    </source>
</reference>
<comment type="caution">
    <text evidence="6">The sequence shown here is derived from an EMBL/GenBank/DDBJ whole genome shotgun (WGS) entry which is preliminary data.</text>
</comment>
<dbReference type="SUPFAM" id="SSF52518">
    <property type="entry name" value="Thiamin diphosphate-binding fold (THDP-binding)"/>
    <property type="match status" value="1"/>
</dbReference>
<dbReference type="InterPro" id="IPR029061">
    <property type="entry name" value="THDP-binding"/>
</dbReference>
<dbReference type="PANTHER" id="PTHR47514">
    <property type="entry name" value="TRANSKETOLASE N-TERMINAL SECTION-RELATED"/>
    <property type="match status" value="1"/>
</dbReference>
<evidence type="ECO:0000313" key="6">
    <source>
        <dbReference type="EMBL" id="GAA1551570.1"/>
    </source>
</evidence>
<evidence type="ECO:0000256" key="2">
    <source>
        <dbReference type="ARBA" id="ARBA00007131"/>
    </source>
</evidence>
<keyword evidence="7" id="KW-1185">Reference proteome</keyword>
<protein>
    <submittedName>
        <fullName evidence="6">Transketolase</fullName>
    </submittedName>
</protein>
<keyword evidence="3" id="KW-0786">Thiamine pyrophosphate</keyword>
<dbReference type="Pfam" id="PF00456">
    <property type="entry name" value="Transketolase_N"/>
    <property type="match status" value="1"/>
</dbReference>
<dbReference type="CDD" id="cd02012">
    <property type="entry name" value="TPP_TK"/>
    <property type="match status" value="1"/>
</dbReference>
<dbReference type="InterPro" id="IPR005474">
    <property type="entry name" value="Transketolase_N"/>
</dbReference>
<evidence type="ECO:0000256" key="4">
    <source>
        <dbReference type="SAM" id="MobiDB-lite"/>
    </source>
</evidence>
<gene>
    <name evidence="6" type="ORF">GCM10009827_085230</name>
</gene>
<proteinExistence type="inferred from homology"/>
<comment type="similarity">
    <text evidence="2">Belongs to the transketolase family.</text>
</comment>
<feature type="domain" description="Transketolase N-terminal" evidence="5">
    <location>
        <begin position="63"/>
        <end position="289"/>
    </location>
</feature>
<accession>A0ABN2C2L5</accession>
<sequence>MAAPTTTGPPHSPAVQDGASDGASDGAVDGAFDCALDGAFDEAPVAAMAHQIRQDVIRMAGGPEGAHAGGSLSCADLMAVLHARLLRPGDAFVLSKGHAAPALYSALVQLGRLPADELDSYAQPGSRLFGHPAHDLPGVEFATGSLGHGLGLSIGLALAELLRGGDRRVYTVLGDGELQEGSVWEAALLAGHRKLPNLVAAVDRNGLQITGGTEGCVALEPLDAKFAAFGWQVRTVDGHDLAALHEALQPSPDGPVMVIATTVKGRGVPFLERKVAGHYAKLKPALVQRALAALARAAKGEPS</sequence>
<dbReference type="PANTHER" id="PTHR47514:SF1">
    <property type="entry name" value="TRANSKETOLASE N-TERMINAL SECTION-RELATED"/>
    <property type="match status" value="1"/>
</dbReference>
<name>A0ABN2C2L5_9ACTN</name>
<comment type="cofactor">
    <cofactor evidence="1">
        <name>thiamine diphosphate</name>
        <dbReference type="ChEBI" id="CHEBI:58937"/>
    </cofactor>
</comment>
<evidence type="ECO:0000259" key="5">
    <source>
        <dbReference type="Pfam" id="PF00456"/>
    </source>
</evidence>
<evidence type="ECO:0000256" key="1">
    <source>
        <dbReference type="ARBA" id="ARBA00001964"/>
    </source>
</evidence>
<evidence type="ECO:0000256" key="3">
    <source>
        <dbReference type="ARBA" id="ARBA00023052"/>
    </source>
</evidence>
<dbReference type="Proteomes" id="UP001501470">
    <property type="component" value="Unassembled WGS sequence"/>
</dbReference>
<dbReference type="EMBL" id="BAAAQD010000022">
    <property type="protein sequence ID" value="GAA1551570.1"/>
    <property type="molecule type" value="Genomic_DNA"/>
</dbReference>
<evidence type="ECO:0000313" key="7">
    <source>
        <dbReference type="Proteomes" id="UP001501470"/>
    </source>
</evidence>
<organism evidence="6 7">
    <name type="scientific">Dactylosporangium maewongense</name>
    <dbReference type="NCBI Taxonomy" id="634393"/>
    <lineage>
        <taxon>Bacteria</taxon>
        <taxon>Bacillati</taxon>
        <taxon>Actinomycetota</taxon>
        <taxon>Actinomycetes</taxon>
        <taxon>Micromonosporales</taxon>
        <taxon>Micromonosporaceae</taxon>
        <taxon>Dactylosporangium</taxon>
    </lineage>
</organism>
<dbReference type="RefSeq" id="WP_344509521.1">
    <property type="nucleotide sequence ID" value="NZ_BAAAQD010000022.1"/>
</dbReference>